<accession>A0A081CH90</accession>
<dbReference type="OrthoDB" id="2546422at2759"/>
<evidence type="ECO:0000313" key="1">
    <source>
        <dbReference type="EMBL" id="GAK66036.1"/>
    </source>
</evidence>
<dbReference type="GeneID" id="26305034"/>
<dbReference type="EMBL" id="DF830078">
    <property type="protein sequence ID" value="GAK66036.1"/>
    <property type="molecule type" value="Genomic_DNA"/>
</dbReference>
<gene>
    <name evidence="1" type="ORF">PAN0_011c4258</name>
</gene>
<name>A0A081CH90_PSEA2</name>
<proteinExistence type="predicted"/>
<reference evidence="2" key="1">
    <citation type="journal article" date="2014" name="Genome Announc.">
        <title>Draft Genome Sequence of the Yeast Pseudozyma antarctica Type Strain JCM10317, a Producer of the Glycolipid Biosurfactants, Mannosylerythritol Lipids.</title>
        <authorList>
            <person name="Saika A."/>
            <person name="Koike H."/>
            <person name="Hori T."/>
            <person name="Fukuoka T."/>
            <person name="Sato S."/>
            <person name="Habe H."/>
            <person name="Kitamoto D."/>
            <person name="Morita T."/>
        </authorList>
    </citation>
    <scope>NUCLEOTIDE SEQUENCE [LARGE SCALE GENOMIC DNA]</scope>
    <source>
        <strain evidence="2">JCM 10317</strain>
    </source>
</reference>
<dbReference type="AlphaFoldDB" id="A0A081CH90"/>
<dbReference type="Proteomes" id="UP000053758">
    <property type="component" value="Unassembled WGS sequence"/>
</dbReference>
<keyword evidence="2" id="KW-1185">Reference proteome</keyword>
<dbReference type="RefSeq" id="XP_014655714.1">
    <property type="nucleotide sequence ID" value="XM_014800228.1"/>
</dbReference>
<organism evidence="1 2">
    <name type="scientific">Pseudozyma antarctica</name>
    <name type="common">Yeast</name>
    <name type="synonym">Candida antarctica</name>
    <dbReference type="NCBI Taxonomy" id="84753"/>
    <lineage>
        <taxon>Eukaryota</taxon>
        <taxon>Fungi</taxon>
        <taxon>Dikarya</taxon>
        <taxon>Basidiomycota</taxon>
        <taxon>Ustilaginomycotina</taxon>
        <taxon>Ustilaginomycetes</taxon>
        <taxon>Ustilaginales</taxon>
        <taxon>Ustilaginaceae</taxon>
        <taxon>Moesziomyces</taxon>
    </lineage>
</organism>
<sequence length="397" mass="43273">MFSFTPSETSAGDASLGAGSSIPVMAPESFLRSNVEPSNPITARTEPRYCGLPISPDIFPPKNDPEWGSSTWLSAPTQGPATFMLNMDMVQAKAEALEQQARRDIEDTQQLADRHSKEMLETRSFRVTQACEHCRYRKAKGKLCTFSKQLHRERAPPLHAHFDVLSQGSRPPPPSNMFIKPAKVGPMRDKFRLARTLYDSTPYGVRSEPGYGPAWASAPREIMSAPPSSSGAPSYLEEMTPGSYSLPQSPISLQQRAPVPQPMYPFGAGMLPPLSSDLVTRDEPQLGAFYPVAELDTTSQGRPWSSASNMHPDDNAAVAYSTASTPSAPPNRSVRAESSLLVRPPLFSPGMMWTEVQSASKSQLQSAPIDMTSEGTYISPSSRSGTSWDSQVTHTSF</sequence>
<protein>
    <submittedName>
        <fullName evidence="1">Uncharacterized protein</fullName>
    </submittedName>
</protein>
<dbReference type="HOGENOM" id="CLU_614115_0_0_1"/>
<evidence type="ECO:0000313" key="2">
    <source>
        <dbReference type="Proteomes" id="UP000053758"/>
    </source>
</evidence>